<dbReference type="InterPro" id="IPR036890">
    <property type="entry name" value="HATPase_C_sf"/>
</dbReference>
<dbReference type="Gene3D" id="3.30.565.10">
    <property type="entry name" value="Histidine kinase-like ATPase, C-terminal domain"/>
    <property type="match status" value="1"/>
</dbReference>
<evidence type="ECO:0000256" key="9">
    <source>
        <dbReference type="ARBA" id="ARBA00022989"/>
    </source>
</evidence>
<keyword evidence="10" id="KW-0902">Two-component regulatory system</keyword>
<feature type="transmembrane region" description="Helical" evidence="12">
    <location>
        <begin position="26"/>
        <end position="46"/>
    </location>
</feature>
<dbReference type="GO" id="GO:0005524">
    <property type="term" value="F:ATP binding"/>
    <property type="evidence" value="ECO:0007669"/>
    <property type="project" value="UniProtKB-KW"/>
</dbReference>
<evidence type="ECO:0000256" key="2">
    <source>
        <dbReference type="ARBA" id="ARBA00022475"/>
    </source>
</evidence>
<evidence type="ECO:0000256" key="8">
    <source>
        <dbReference type="ARBA" id="ARBA00022840"/>
    </source>
</evidence>
<dbReference type="Gene3D" id="3.30.450.20">
    <property type="entry name" value="PAS domain"/>
    <property type="match status" value="2"/>
</dbReference>
<comment type="subcellular location">
    <subcellularLocation>
        <location evidence="1">Cell membrane</location>
        <topology evidence="1">Multi-pass membrane protein</topology>
    </subcellularLocation>
</comment>
<dbReference type="Gene3D" id="6.10.340.10">
    <property type="match status" value="1"/>
</dbReference>
<dbReference type="PANTHER" id="PTHR34220:SF11">
    <property type="entry name" value="SENSOR PROTEIN KINASE HPTS"/>
    <property type="match status" value="1"/>
</dbReference>
<dbReference type="CDD" id="cd06225">
    <property type="entry name" value="HAMP"/>
    <property type="match status" value="1"/>
</dbReference>
<evidence type="ECO:0000313" key="14">
    <source>
        <dbReference type="EMBL" id="QGQ94794.1"/>
    </source>
</evidence>
<dbReference type="AlphaFoldDB" id="A0A6B8RGE5"/>
<dbReference type="GO" id="GO:0005886">
    <property type="term" value="C:plasma membrane"/>
    <property type="evidence" value="ECO:0007669"/>
    <property type="project" value="UniProtKB-SubCell"/>
</dbReference>
<evidence type="ECO:0000256" key="10">
    <source>
        <dbReference type="ARBA" id="ARBA00023012"/>
    </source>
</evidence>
<evidence type="ECO:0000256" key="11">
    <source>
        <dbReference type="ARBA" id="ARBA00023136"/>
    </source>
</evidence>
<dbReference type="Pfam" id="PF02518">
    <property type="entry name" value="HATPase_c"/>
    <property type="match status" value="1"/>
</dbReference>
<feature type="domain" description="HAMP" evidence="13">
    <location>
        <begin position="331"/>
        <end position="383"/>
    </location>
</feature>
<dbReference type="OrthoDB" id="9776552at2"/>
<dbReference type="SUPFAM" id="SSF158472">
    <property type="entry name" value="HAMP domain-like"/>
    <property type="match status" value="1"/>
</dbReference>
<dbReference type="SMART" id="SM00304">
    <property type="entry name" value="HAMP"/>
    <property type="match status" value="1"/>
</dbReference>
<accession>A0A6B8RGE5</accession>
<evidence type="ECO:0000256" key="7">
    <source>
        <dbReference type="ARBA" id="ARBA00022777"/>
    </source>
</evidence>
<keyword evidence="5 12" id="KW-0812">Transmembrane</keyword>
<evidence type="ECO:0000256" key="3">
    <source>
        <dbReference type="ARBA" id="ARBA00022553"/>
    </source>
</evidence>
<dbReference type="KEGG" id="ppsc:EHS13_07840"/>
<dbReference type="PANTHER" id="PTHR34220">
    <property type="entry name" value="SENSOR HISTIDINE KINASE YPDA"/>
    <property type="match status" value="1"/>
</dbReference>
<evidence type="ECO:0000256" key="12">
    <source>
        <dbReference type="SAM" id="Phobius"/>
    </source>
</evidence>
<keyword evidence="11 12" id="KW-0472">Membrane</keyword>
<dbReference type="InterPro" id="IPR050640">
    <property type="entry name" value="Bact_2-comp_sensor_kinase"/>
</dbReference>
<dbReference type="InterPro" id="IPR033479">
    <property type="entry name" value="dCache_1"/>
</dbReference>
<protein>
    <submittedName>
        <fullName evidence="14">Sensor histidine kinase</fullName>
    </submittedName>
</protein>
<organism evidence="14 15">
    <name type="scientific">Paenibacillus psychroresistens</name>
    <dbReference type="NCBI Taxonomy" id="1778678"/>
    <lineage>
        <taxon>Bacteria</taxon>
        <taxon>Bacillati</taxon>
        <taxon>Bacillota</taxon>
        <taxon>Bacilli</taxon>
        <taxon>Bacillales</taxon>
        <taxon>Paenibacillaceae</taxon>
        <taxon>Paenibacillus</taxon>
    </lineage>
</organism>
<dbReference type="Pfam" id="PF02743">
    <property type="entry name" value="dCache_1"/>
    <property type="match status" value="1"/>
</dbReference>
<keyword evidence="7 14" id="KW-0418">Kinase</keyword>
<evidence type="ECO:0000256" key="4">
    <source>
        <dbReference type="ARBA" id="ARBA00022679"/>
    </source>
</evidence>
<dbReference type="EMBL" id="CP034235">
    <property type="protein sequence ID" value="QGQ94794.1"/>
    <property type="molecule type" value="Genomic_DNA"/>
</dbReference>
<keyword evidence="9 12" id="KW-1133">Transmembrane helix</keyword>
<name>A0A6B8RGE5_9BACL</name>
<keyword evidence="8" id="KW-0067">ATP-binding</keyword>
<dbReference type="Pfam" id="PF06580">
    <property type="entry name" value="His_kinase"/>
    <property type="match status" value="1"/>
</dbReference>
<keyword evidence="2" id="KW-1003">Cell membrane</keyword>
<dbReference type="Pfam" id="PF00672">
    <property type="entry name" value="HAMP"/>
    <property type="match status" value="1"/>
</dbReference>
<keyword evidence="6" id="KW-0547">Nucleotide-binding</keyword>
<keyword evidence="15" id="KW-1185">Reference proteome</keyword>
<gene>
    <name evidence="14" type="ORF">EHS13_07840</name>
</gene>
<dbReference type="PROSITE" id="PS50885">
    <property type="entry name" value="HAMP"/>
    <property type="match status" value="1"/>
</dbReference>
<dbReference type="InterPro" id="IPR003594">
    <property type="entry name" value="HATPase_dom"/>
</dbReference>
<dbReference type="InterPro" id="IPR010559">
    <property type="entry name" value="Sig_transdc_His_kin_internal"/>
</dbReference>
<dbReference type="SUPFAM" id="SSF55874">
    <property type="entry name" value="ATPase domain of HSP90 chaperone/DNA topoisomerase II/histidine kinase"/>
    <property type="match status" value="1"/>
</dbReference>
<evidence type="ECO:0000256" key="6">
    <source>
        <dbReference type="ARBA" id="ARBA00022741"/>
    </source>
</evidence>
<dbReference type="InterPro" id="IPR003660">
    <property type="entry name" value="HAMP_dom"/>
</dbReference>
<sequence>MIENNNETNHSRIWAVFMNISMEKRLILVFILLVIIPITSISYVSYKNYDKTIQSNAIEYVTELSSQLISNLDDYILDMNTIAMIPLYSSWPSMDLQGLLEDPNIDLEKERQMDDYIQLLSNFKGGTDSIYIFDNYGHIFFKKNNEGLRKDINQRFPEWQKLTRSSDGQSLLISTQEVSSTNNAKYVFSIIQDIKNTTTMESVGTIVIDANVKVIEKEVRGLDAVTKGKTLIIDKFNNVIFDSGKQLLTQNLTGDPVIQQAIGDNGSFTIAINGEEFICSYLKSQKTAWKMIVYIPIHDLTKKASATKDFAFIATSVIFVLALFISVYLVIAMTNPLRKLTKLMEKVQKGDWDVRFHVKYKDEAGVLGSSFNRMIKRIKELIEEIHLTNMRKRIAETEALQSQINPHFIYNTLETIRMSALLNDDMEVSEMIYVLGNMMSYSINRGNELVALRDEIEHLHNYMLLQNYRFDNKFEFKVEIPEEAYHFPMIKLIFQPIVENAIFHGLEKQKGSCLIIILVKVEAEEIVFMITDNGIGMNEAELLRLRQQIDKDQYDLFSKHKIGLRNVHQRIKLHYNSSNGLVINSQLKVGTTVTFSLPKFK</sequence>
<dbReference type="GO" id="GO:0000155">
    <property type="term" value="F:phosphorelay sensor kinase activity"/>
    <property type="evidence" value="ECO:0007669"/>
    <property type="project" value="InterPro"/>
</dbReference>
<reference evidence="15" key="1">
    <citation type="submission" date="2018-11" db="EMBL/GenBank/DDBJ databases">
        <title>Complete genome sequence of Paenibacillus sp. ML311-T8.</title>
        <authorList>
            <person name="Nam Y.-D."/>
            <person name="Kang J."/>
            <person name="Chung W.-H."/>
            <person name="Park Y.S."/>
        </authorList>
    </citation>
    <scope>NUCLEOTIDE SEQUENCE [LARGE SCALE GENOMIC DNA]</scope>
    <source>
        <strain evidence="15">ML311-T8</strain>
    </source>
</reference>
<evidence type="ECO:0000259" key="13">
    <source>
        <dbReference type="PROSITE" id="PS50885"/>
    </source>
</evidence>
<dbReference type="Proteomes" id="UP000426246">
    <property type="component" value="Chromosome"/>
</dbReference>
<feature type="transmembrane region" description="Helical" evidence="12">
    <location>
        <begin position="310"/>
        <end position="334"/>
    </location>
</feature>
<proteinExistence type="predicted"/>
<keyword evidence="4" id="KW-0808">Transferase</keyword>
<evidence type="ECO:0000256" key="5">
    <source>
        <dbReference type="ARBA" id="ARBA00022692"/>
    </source>
</evidence>
<keyword evidence="3" id="KW-0597">Phosphoprotein</keyword>
<evidence type="ECO:0000256" key="1">
    <source>
        <dbReference type="ARBA" id="ARBA00004651"/>
    </source>
</evidence>
<evidence type="ECO:0000313" key="15">
    <source>
        <dbReference type="Proteomes" id="UP000426246"/>
    </source>
</evidence>